<evidence type="ECO:0000313" key="4">
    <source>
        <dbReference type="Proteomes" id="UP001459277"/>
    </source>
</evidence>
<feature type="compositionally biased region" description="Low complexity" evidence="1">
    <location>
        <begin position="223"/>
        <end position="234"/>
    </location>
</feature>
<accession>A0AAW2C6A8</accession>
<dbReference type="PANTHER" id="PTHR36805:SF7">
    <property type="entry name" value="AGENET DOMAIN-CONTAINING PROTEIN"/>
    <property type="match status" value="1"/>
</dbReference>
<proteinExistence type="predicted"/>
<feature type="region of interest" description="Disordered" evidence="1">
    <location>
        <begin position="217"/>
        <end position="258"/>
    </location>
</feature>
<gene>
    <name evidence="3" type="ORF">SO802_026875</name>
</gene>
<feature type="domain" description="Agenet" evidence="2">
    <location>
        <begin position="105"/>
        <end position="165"/>
    </location>
</feature>
<organism evidence="3 4">
    <name type="scientific">Lithocarpus litseifolius</name>
    <dbReference type="NCBI Taxonomy" id="425828"/>
    <lineage>
        <taxon>Eukaryota</taxon>
        <taxon>Viridiplantae</taxon>
        <taxon>Streptophyta</taxon>
        <taxon>Embryophyta</taxon>
        <taxon>Tracheophyta</taxon>
        <taxon>Spermatophyta</taxon>
        <taxon>Magnoliopsida</taxon>
        <taxon>eudicotyledons</taxon>
        <taxon>Gunneridae</taxon>
        <taxon>Pentapetalae</taxon>
        <taxon>rosids</taxon>
        <taxon>fabids</taxon>
        <taxon>Fagales</taxon>
        <taxon>Fagaceae</taxon>
        <taxon>Lithocarpus</taxon>
    </lineage>
</organism>
<evidence type="ECO:0000259" key="2">
    <source>
        <dbReference type="SMART" id="SM00743"/>
    </source>
</evidence>
<dbReference type="EMBL" id="JAZDWU010000009">
    <property type="protein sequence ID" value="KAK9991890.1"/>
    <property type="molecule type" value="Genomic_DNA"/>
</dbReference>
<keyword evidence="4" id="KW-1185">Reference proteome</keyword>
<name>A0AAW2C6A8_9ROSI</name>
<dbReference type="InterPro" id="IPR014002">
    <property type="entry name" value="Agenet_dom_plant"/>
</dbReference>
<protein>
    <recommendedName>
        <fullName evidence="2">Agenet domain-containing protein</fullName>
    </recommendedName>
</protein>
<sequence>MGHKDLPFEVGQVAESRSFIQGFRGAWFRCKIKKISWKKGQMGHDLEYVDFPDEKIEWTKLYQKPINTKEVKSQLMVRPCFPPIYRESEMPDVNTISEVVVIFYDVLKVGDLVDWFTDGCYWSGTIIELLGDEKVKIELPPPPMGEGLSYEAIRNELRPSLDWTPEYGWMVPKLVEKGNDRCCARIVKPFTQVAGAPNLMIQAKGKGRKGIQATTGASLKCNSSSSSSHSSASSLQLPDGSERMVKRPLSTVTSKETQMPETNLELDMEENGIGKTNCSDIVRDVSADMVGTASRNGKYDNSGSSKKIKADGNISLDSMCSDTLEVAVMDLEELVNRVKWIRGLLGFGKPVSNTMQNAWEFLEHRASSTPK</sequence>
<reference evidence="3 4" key="1">
    <citation type="submission" date="2024-01" db="EMBL/GenBank/DDBJ databases">
        <title>A telomere-to-telomere, gap-free genome of sweet tea (Lithocarpus litseifolius).</title>
        <authorList>
            <person name="Zhou J."/>
        </authorList>
    </citation>
    <scope>NUCLEOTIDE SEQUENCE [LARGE SCALE GENOMIC DNA]</scope>
    <source>
        <strain evidence="3">Zhou-2022a</strain>
        <tissue evidence="3">Leaf</tissue>
    </source>
</reference>
<dbReference type="PANTHER" id="PTHR36805">
    <property type="entry name" value="AGENET DOMAIN-CONTAINING PROTEIN"/>
    <property type="match status" value="1"/>
</dbReference>
<dbReference type="Proteomes" id="UP001459277">
    <property type="component" value="Unassembled WGS sequence"/>
</dbReference>
<dbReference type="InterPro" id="IPR008395">
    <property type="entry name" value="Agenet-like_dom"/>
</dbReference>
<dbReference type="SMART" id="SM00743">
    <property type="entry name" value="Agenet"/>
    <property type="match status" value="1"/>
</dbReference>
<dbReference type="AlphaFoldDB" id="A0AAW2C6A8"/>
<comment type="caution">
    <text evidence="3">The sequence shown here is derived from an EMBL/GenBank/DDBJ whole genome shotgun (WGS) entry which is preliminary data.</text>
</comment>
<evidence type="ECO:0000313" key="3">
    <source>
        <dbReference type="EMBL" id="KAK9991890.1"/>
    </source>
</evidence>
<evidence type="ECO:0000256" key="1">
    <source>
        <dbReference type="SAM" id="MobiDB-lite"/>
    </source>
</evidence>
<dbReference type="Pfam" id="PF05641">
    <property type="entry name" value="Agenet"/>
    <property type="match status" value="1"/>
</dbReference>